<evidence type="ECO:0000313" key="1">
    <source>
        <dbReference type="EMBL" id="KAG6585193.1"/>
    </source>
</evidence>
<evidence type="ECO:0000313" key="2">
    <source>
        <dbReference type="Proteomes" id="UP000685013"/>
    </source>
</evidence>
<organism evidence="1 2">
    <name type="scientific">Cucurbita argyrosperma subsp. sororia</name>
    <dbReference type="NCBI Taxonomy" id="37648"/>
    <lineage>
        <taxon>Eukaryota</taxon>
        <taxon>Viridiplantae</taxon>
        <taxon>Streptophyta</taxon>
        <taxon>Embryophyta</taxon>
        <taxon>Tracheophyta</taxon>
        <taxon>Spermatophyta</taxon>
        <taxon>Magnoliopsida</taxon>
        <taxon>eudicotyledons</taxon>
        <taxon>Gunneridae</taxon>
        <taxon>Pentapetalae</taxon>
        <taxon>rosids</taxon>
        <taxon>fabids</taxon>
        <taxon>Cucurbitales</taxon>
        <taxon>Cucurbitaceae</taxon>
        <taxon>Cucurbiteae</taxon>
        <taxon>Cucurbita</taxon>
    </lineage>
</organism>
<gene>
    <name evidence="1" type="ORF">SDJN03_17926</name>
</gene>
<comment type="caution">
    <text evidence="1">The sequence shown here is derived from an EMBL/GenBank/DDBJ whole genome shotgun (WGS) entry which is preliminary data.</text>
</comment>
<reference evidence="1 2" key="1">
    <citation type="journal article" date="2021" name="Hortic Res">
        <title>The domestication of Cucurbita argyrosperma as revealed by the genome of its wild relative.</title>
        <authorList>
            <person name="Barrera-Redondo J."/>
            <person name="Sanchez-de la Vega G."/>
            <person name="Aguirre-Liguori J.A."/>
            <person name="Castellanos-Morales G."/>
            <person name="Gutierrez-Guerrero Y.T."/>
            <person name="Aguirre-Dugua X."/>
            <person name="Aguirre-Planter E."/>
            <person name="Tenaillon M.I."/>
            <person name="Lira-Saade R."/>
            <person name="Eguiarte L.E."/>
        </authorList>
    </citation>
    <scope>NUCLEOTIDE SEQUENCE [LARGE SCALE GENOMIC DNA]</scope>
    <source>
        <strain evidence="1">JBR-2021</strain>
    </source>
</reference>
<dbReference type="EMBL" id="JAGKQH010000012">
    <property type="protein sequence ID" value="KAG6585193.1"/>
    <property type="molecule type" value="Genomic_DNA"/>
</dbReference>
<sequence length="129" mass="14575">MDNHKFIGWNFHDLASPLSFKHFSPHQPSAINSLAQQKQPSQLQPWFTHGFCSTYNHLNRIGLGLWGVDCIRVYNINIPDASASEIADASSSDGRPAILWVLYNILDLSLTLATEQRAPLHIFNFNKMP</sequence>
<keyword evidence="2" id="KW-1185">Reference proteome</keyword>
<dbReference type="AlphaFoldDB" id="A0AAV6MRV9"/>
<accession>A0AAV6MRV9</accession>
<dbReference type="Proteomes" id="UP000685013">
    <property type="component" value="Chromosome 12"/>
</dbReference>
<feature type="non-terminal residue" evidence="1">
    <location>
        <position position="1"/>
    </location>
</feature>
<proteinExistence type="predicted"/>
<protein>
    <submittedName>
        <fullName evidence="1">Uncharacterized protein</fullName>
    </submittedName>
</protein>
<name>A0AAV6MRV9_9ROSI</name>